<dbReference type="RefSeq" id="WP_184324151.1">
    <property type="nucleotide sequence ID" value="NZ_JACHLZ010000001.1"/>
</dbReference>
<dbReference type="Proteomes" id="UP000588158">
    <property type="component" value="Unassembled WGS sequence"/>
</dbReference>
<evidence type="ECO:0000259" key="2">
    <source>
        <dbReference type="Pfam" id="PF14082"/>
    </source>
</evidence>
<sequence>MIADSDGLTSDTGPELSGEEHIVYESKTGRVQVKLRLVRDKGRVREIRFERITKLKGKDPELENVLILNGEGAENLLRACLVAANVEIEDEDTLKVSKDLLELVLRDSDALDRIYEQDSRSLRALVENDVTADDIIAVSAKRETLRDFEGMLDAGGYGESDWQEFFEDNPWLLGVGLSSHLFVSYSDEKLERYVAGASEFSDGKRVDALLTTSGIIRSVVLAEIKKPDDPLVKSGVYRSGVFGPSNDLAGGISQVLQTVERARETVGRSAPIKDAEGYETGEKVLLADPRAYLVIGSHDSLRRNGMVHEDRARSFELFRRTVRQPEILTYDEVLARAKWAVERAATGVSADGDS</sequence>
<dbReference type="AlphaFoldDB" id="A0A841A9C9"/>
<dbReference type="Pfam" id="PF14082">
    <property type="entry name" value="SduA_C"/>
    <property type="match status" value="1"/>
</dbReference>
<proteinExistence type="predicted"/>
<reference evidence="3 4" key="1">
    <citation type="submission" date="2020-08" db="EMBL/GenBank/DDBJ databases">
        <title>Sequencing the genomes of 1000 actinobacteria strains.</title>
        <authorList>
            <person name="Klenk H.-P."/>
        </authorList>
    </citation>
    <scope>NUCLEOTIDE SEQUENCE [LARGE SCALE GENOMIC DNA]</scope>
    <source>
        <strain evidence="3 4">DSM 28796</strain>
    </source>
</reference>
<accession>A0A841A9C9</accession>
<evidence type="ECO:0000313" key="4">
    <source>
        <dbReference type="Proteomes" id="UP000588158"/>
    </source>
</evidence>
<keyword evidence="4" id="KW-1185">Reference proteome</keyword>
<dbReference type="InterPro" id="IPR025359">
    <property type="entry name" value="SduA_C"/>
</dbReference>
<feature type="region of interest" description="Disordered" evidence="1">
    <location>
        <begin position="1"/>
        <end position="20"/>
    </location>
</feature>
<evidence type="ECO:0000256" key="1">
    <source>
        <dbReference type="SAM" id="MobiDB-lite"/>
    </source>
</evidence>
<gene>
    <name evidence="3" type="ORF">HNR70_000356</name>
</gene>
<protein>
    <recommendedName>
        <fullName evidence="2">Shedu protein SduA C-terminal domain-containing protein</fullName>
    </recommendedName>
</protein>
<name>A0A841A9C9_9MICO</name>
<comment type="caution">
    <text evidence="3">The sequence shown here is derived from an EMBL/GenBank/DDBJ whole genome shotgun (WGS) entry which is preliminary data.</text>
</comment>
<organism evidence="3 4">
    <name type="scientific">Brachybacterium aquaticum</name>
    <dbReference type="NCBI Taxonomy" id="1432564"/>
    <lineage>
        <taxon>Bacteria</taxon>
        <taxon>Bacillati</taxon>
        <taxon>Actinomycetota</taxon>
        <taxon>Actinomycetes</taxon>
        <taxon>Micrococcales</taxon>
        <taxon>Dermabacteraceae</taxon>
        <taxon>Brachybacterium</taxon>
    </lineage>
</organism>
<evidence type="ECO:0000313" key="3">
    <source>
        <dbReference type="EMBL" id="MBB5830543.1"/>
    </source>
</evidence>
<feature type="domain" description="Shedu protein SduA C-terminal" evidence="2">
    <location>
        <begin position="159"/>
        <end position="334"/>
    </location>
</feature>
<dbReference type="EMBL" id="JACHLZ010000001">
    <property type="protein sequence ID" value="MBB5830543.1"/>
    <property type="molecule type" value="Genomic_DNA"/>
</dbReference>